<accession>A0ACC2URE4</accession>
<sequence length="94" mass="9427">MFSSVLIAATLVFGAPLDRRTFGHGGSNSMQSIQSMQTSNNNNNNNNNNIAAMLGALGYGGGGGASSSAAAAGGGGMPYMPQQSCMPMMGGYPM</sequence>
<dbReference type="Proteomes" id="UP001165960">
    <property type="component" value="Unassembled WGS sequence"/>
</dbReference>
<gene>
    <name evidence="1" type="ORF">DSO57_1013342</name>
</gene>
<keyword evidence="2" id="KW-1185">Reference proteome</keyword>
<evidence type="ECO:0000313" key="2">
    <source>
        <dbReference type="Proteomes" id="UP001165960"/>
    </source>
</evidence>
<name>A0ACC2URE4_9FUNG</name>
<reference evidence="1" key="1">
    <citation type="submission" date="2022-04" db="EMBL/GenBank/DDBJ databases">
        <title>Genome of the entomopathogenic fungus Entomophthora muscae.</title>
        <authorList>
            <person name="Elya C."/>
            <person name="Lovett B.R."/>
            <person name="Lee E."/>
            <person name="Macias A.M."/>
            <person name="Hajek A.E."/>
            <person name="De Bivort B.L."/>
            <person name="Kasson M.T."/>
            <person name="De Fine Licht H.H."/>
            <person name="Stajich J.E."/>
        </authorList>
    </citation>
    <scope>NUCLEOTIDE SEQUENCE</scope>
    <source>
        <strain evidence="1">Berkeley</strain>
    </source>
</reference>
<protein>
    <submittedName>
        <fullName evidence="1">Uncharacterized protein</fullName>
    </submittedName>
</protein>
<organism evidence="1 2">
    <name type="scientific">Entomophthora muscae</name>
    <dbReference type="NCBI Taxonomy" id="34485"/>
    <lineage>
        <taxon>Eukaryota</taxon>
        <taxon>Fungi</taxon>
        <taxon>Fungi incertae sedis</taxon>
        <taxon>Zoopagomycota</taxon>
        <taxon>Entomophthoromycotina</taxon>
        <taxon>Entomophthoromycetes</taxon>
        <taxon>Entomophthorales</taxon>
        <taxon>Entomophthoraceae</taxon>
        <taxon>Entomophthora</taxon>
    </lineage>
</organism>
<dbReference type="EMBL" id="QTSX02000049">
    <property type="protein sequence ID" value="KAJ9089403.1"/>
    <property type="molecule type" value="Genomic_DNA"/>
</dbReference>
<comment type="caution">
    <text evidence="1">The sequence shown here is derived from an EMBL/GenBank/DDBJ whole genome shotgun (WGS) entry which is preliminary data.</text>
</comment>
<proteinExistence type="predicted"/>
<evidence type="ECO:0000313" key="1">
    <source>
        <dbReference type="EMBL" id="KAJ9089403.1"/>
    </source>
</evidence>